<feature type="domain" description="BRCA2 OB1" evidence="1">
    <location>
        <begin position="294"/>
        <end position="402"/>
    </location>
</feature>
<dbReference type="Pfam" id="PF09169">
    <property type="entry name" value="BRCA-2_helical"/>
    <property type="match status" value="1"/>
</dbReference>
<dbReference type="SUPFAM" id="SSF50249">
    <property type="entry name" value="Nucleic acid-binding proteins"/>
    <property type="match status" value="2"/>
</dbReference>
<feature type="domain" description="Breast cancer type 2 susceptibility protein helical" evidence="2">
    <location>
        <begin position="239"/>
        <end position="288"/>
    </location>
</feature>
<name>A0A177B4D8_9BILA</name>
<accession>A0A177B4D8</accession>
<dbReference type="Gene3D" id="2.40.50.140">
    <property type="entry name" value="Nucleic acid-binding proteins"/>
    <property type="match status" value="2"/>
</dbReference>
<dbReference type="PANTHER" id="PTHR11289:SF0">
    <property type="entry name" value="BREAST CANCER TYPE 2 SUSCEPTIBILITY PROTEIN"/>
    <property type="match status" value="1"/>
</dbReference>
<gene>
    <name evidence="3" type="ORF">A3Q56_03777</name>
</gene>
<dbReference type="InterPro" id="IPR015252">
    <property type="entry name" value="BRCA2_hlx"/>
</dbReference>
<evidence type="ECO:0008006" key="5">
    <source>
        <dbReference type="Google" id="ProtNLM"/>
    </source>
</evidence>
<reference evidence="3 4" key="1">
    <citation type="submission" date="2016-04" db="EMBL/GenBank/DDBJ databases">
        <title>The genome of Intoshia linei affirms orthonectids as highly simplified spiralians.</title>
        <authorList>
            <person name="Mikhailov K.V."/>
            <person name="Slusarev G.S."/>
            <person name="Nikitin M.A."/>
            <person name="Logacheva M.D."/>
            <person name="Penin A."/>
            <person name="Aleoshin V."/>
            <person name="Panchin Y.V."/>
        </authorList>
    </citation>
    <scope>NUCLEOTIDE SEQUENCE [LARGE SCALE GENOMIC DNA]</scope>
    <source>
        <strain evidence="3">Intl2013</strain>
        <tissue evidence="3">Whole animal</tissue>
    </source>
</reference>
<dbReference type="InterPro" id="IPR012340">
    <property type="entry name" value="NA-bd_OB-fold"/>
</dbReference>
<keyword evidence="4" id="KW-1185">Reference proteome</keyword>
<dbReference type="GO" id="GO:0006355">
    <property type="term" value="P:regulation of DNA-templated transcription"/>
    <property type="evidence" value="ECO:0007669"/>
    <property type="project" value="TreeGrafter"/>
</dbReference>
<dbReference type="Pfam" id="PF09103">
    <property type="entry name" value="BRCA-2_OB1"/>
    <property type="match status" value="1"/>
</dbReference>
<protein>
    <recommendedName>
        <fullName evidence="5">BRCA2 OB1 domain-containing protein</fullName>
    </recommendedName>
</protein>
<dbReference type="GO" id="GO:0005634">
    <property type="term" value="C:nucleus"/>
    <property type="evidence" value="ECO:0007669"/>
    <property type="project" value="TreeGrafter"/>
</dbReference>
<dbReference type="AlphaFoldDB" id="A0A177B4D8"/>
<dbReference type="InterPro" id="IPR015525">
    <property type="entry name" value="BRCA2"/>
</dbReference>
<evidence type="ECO:0000313" key="4">
    <source>
        <dbReference type="Proteomes" id="UP000078046"/>
    </source>
</evidence>
<dbReference type="InterPro" id="IPR015187">
    <property type="entry name" value="BRCA2_OB_1"/>
</dbReference>
<evidence type="ECO:0000259" key="1">
    <source>
        <dbReference type="Pfam" id="PF09103"/>
    </source>
</evidence>
<dbReference type="InterPro" id="IPR036315">
    <property type="entry name" value="BRCA2_hlx_sf"/>
</dbReference>
<sequence length="669" mass="78130">MLMERLNCNENAVNADESNLTSNTNNETNTYTNMGFSSASGKSLQISSDKLKQYSSYFIQDSFQDTINDNSNTQEIFTSSKCKNLLNISDFNVNHAIRHSTPKFAQPCKKSKISKIFKTPKTVKTLTSNCEYKPVWSSRKDLQLEKFKKIKKYECGYLYNYKNNLKRDHLALKNLPKPIKNLKINLNDLQFLVLYPNINSHNLKLTSQDDQFLRRNDLCTVKDLKRIFANIILTGEKLNTLWIENHIKLITWKLESYHLHYSNLASFKRILNATNILLQLRYRYDMEYINCKRSCFNLICEKDAVSANTFVCVIYECWKEKDNYHLSVTDGWYILPVKTDTFSKYLMDKKILKSGLKIISSGASLVNLSTSNHPLDVENVFLSFNWNSTRRTVWNQRLGFCKNIRPFPVSLHSIISNCGIIGCLHLTALRIYPVQYMMKTDNGVIWRRKLFEQGEHRIISVFKLMVQGVYFQNDKVLLQKNENFAVLTIWNPNETILNLKENFVFTMLYVRMMNFKILDKYASLSSTRQSLYHFHNYKIKGSFNYKVAKISDLQSTSTSTHVDIVGIVEKSQVERDKFNNVTKIDLFVADDSLKICCVRFYQKQVDFFGYNRIPITGTVYSFKSIFFANQETTKHPIYSHVPLLLTNDFVSMKQITLSRKWQRILSNIK</sequence>
<organism evidence="3 4">
    <name type="scientific">Intoshia linei</name>
    <dbReference type="NCBI Taxonomy" id="1819745"/>
    <lineage>
        <taxon>Eukaryota</taxon>
        <taxon>Metazoa</taxon>
        <taxon>Spiralia</taxon>
        <taxon>Lophotrochozoa</taxon>
        <taxon>Mesozoa</taxon>
        <taxon>Orthonectida</taxon>
        <taxon>Rhopaluridae</taxon>
        <taxon>Intoshia</taxon>
    </lineage>
</organism>
<evidence type="ECO:0000313" key="3">
    <source>
        <dbReference type="EMBL" id="OAF68483.1"/>
    </source>
</evidence>
<dbReference type="PANTHER" id="PTHR11289">
    <property type="entry name" value="BREAST CANCER TYPE 2 SUSCEPTIBILITY PROTEIN BRCA2"/>
    <property type="match status" value="1"/>
</dbReference>
<comment type="caution">
    <text evidence="3">The sequence shown here is derived from an EMBL/GenBank/DDBJ whole genome shotgun (WGS) entry which is preliminary data.</text>
</comment>
<proteinExistence type="predicted"/>
<dbReference type="GO" id="GO:0000724">
    <property type="term" value="P:double-strand break repair via homologous recombination"/>
    <property type="evidence" value="ECO:0007669"/>
    <property type="project" value="InterPro"/>
</dbReference>
<evidence type="ECO:0000259" key="2">
    <source>
        <dbReference type="Pfam" id="PF09169"/>
    </source>
</evidence>
<dbReference type="Proteomes" id="UP000078046">
    <property type="component" value="Unassembled WGS sequence"/>
</dbReference>
<dbReference type="SUPFAM" id="SSF81872">
    <property type="entry name" value="BRCA2 helical domain"/>
    <property type="match status" value="1"/>
</dbReference>
<dbReference type="EMBL" id="LWCA01000439">
    <property type="protein sequence ID" value="OAF68483.1"/>
    <property type="molecule type" value="Genomic_DNA"/>
</dbReference>
<dbReference type="OrthoDB" id="21095at2759"/>